<name>A0A5C2S7N8_9APHY</name>
<evidence type="ECO:0008006" key="4">
    <source>
        <dbReference type="Google" id="ProtNLM"/>
    </source>
</evidence>
<gene>
    <name evidence="2" type="ORF">L227DRAFT_576174</name>
</gene>
<evidence type="ECO:0000313" key="2">
    <source>
        <dbReference type="EMBL" id="RPD59328.1"/>
    </source>
</evidence>
<sequence length="1276" mass="144159">MPSAPPVRLPSAQITAHTPTGEGASRGLPTPPEDVGFTDTAALIDSADADFQNYRDKGGVKVLNKAGDTLNVIQTHVAQVQSYASPLQTVMDSDPGKAIRQTITAIVDNIPPLLKVLDDVAQVHPFIKVAVGAFRVAVELDLKRKDNDKKISILFAEMRDMMAVLVQLRQISRDQRGGDGNHTVQDRMENLVIKTRDDITDCASVCSAYSKKHTFSKVIQSSSWEDKFKGFVQVFTTRRGEFEFELSMYVGRVVNTANDRLVTIDEKLDRLAHFFEACVTPEERRLTELVKANGGVQAVISDKATLRKLYEDKGLAPLLVRTADRRTKGPAHLKELKGLQEDLKVDTETAIRRNFKQFERMYAIQKRELEEELRRSMHREGDRIIQSVTSGPHDKIVDPDIHEIWKEMTWRGNVKGRYFVLALRDYFREHFDKIKRRKSNATPMVKSTRHISEEDEWALEYINVTRLQPIIEAFDDDASGFITVAEVNAFTKARPDNWSLLHWLAYLAVGHQMAMSEYAEKIDIILAKMFSLKALVLPANRNSIEQYLNAVWTLVASLTEAFRRIAKDESLMGKFESYVKSEEARLQRNLEDARYDFDARDAVDIVRGPGTIEKHVLPLLYLLLARHFEIMRLALTRVLNVDEMYDAYTTIAWVMKSIDDRCRDLKDLFIQLNLDPGQQFKIFGYEIFRFRHDENEFTSLKRLKEANFLEVEYNDGVEAQDVDPTTILNHPMQSDLEELFAKRVFVETEADARADPHVRAIIGHWSGFYYGNNLFPIDEMLSLDIHASSSDAKQFQAAGIATNGSNWVLSGEYKVDESGKVTYALTITYKALVTENLRGQLSSNCTMLSGTFAWGDNPQSFPNNFVLKRLSAEAMKYWPSPAEWTANKNRALWKFACNAVRDDVSRRLHSWTYLQQRWNTGKEYVRLRHKMDMSPLSAEEERALSECYRRNTPEEARLYQIFLDLRRRSVPDHFIVGCDACDSQIRGGRVMCLSCGIKFTVDLCDKPECCAAVIGTDARDDLATPHLPSHDMFKVRTAIHPIREFGPAHEAAMKALKVARKILEDAIQPEEESSEANAKTTTAVTEQPQKRPICAKCGGVVSQPCWYCIECRDPNAESCAGIFICDACDTKYGGFAANEHKAWHGLVKVQVQSSADVATSERAFFDACMNALEGNLKEMQHNLDQSLVSVDEKVEFVKAKLGLKMDERLSAMDSRLQRIEDLLLALALGRSVDASSASVSPAATGSQRAIASLTMGGSLDSESEFSSWVRQLRNSS</sequence>
<dbReference type="Proteomes" id="UP000313359">
    <property type="component" value="Unassembled WGS sequence"/>
</dbReference>
<protein>
    <recommendedName>
        <fullName evidence="4">EF-hand domain-containing protein</fullName>
    </recommendedName>
</protein>
<feature type="region of interest" description="Disordered" evidence="1">
    <location>
        <begin position="1"/>
        <end position="34"/>
    </location>
</feature>
<keyword evidence="3" id="KW-1185">Reference proteome</keyword>
<accession>A0A5C2S7N8</accession>
<dbReference type="OrthoDB" id="2122982at2759"/>
<evidence type="ECO:0000313" key="3">
    <source>
        <dbReference type="Proteomes" id="UP000313359"/>
    </source>
</evidence>
<dbReference type="AlphaFoldDB" id="A0A5C2S7N8"/>
<organism evidence="2 3">
    <name type="scientific">Lentinus tigrinus ALCF2SS1-6</name>
    <dbReference type="NCBI Taxonomy" id="1328759"/>
    <lineage>
        <taxon>Eukaryota</taxon>
        <taxon>Fungi</taxon>
        <taxon>Dikarya</taxon>
        <taxon>Basidiomycota</taxon>
        <taxon>Agaricomycotina</taxon>
        <taxon>Agaricomycetes</taxon>
        <taxon>Polyporales</taxon>
        <taxon>Polyporaceae</taxon>
        <taxon>Lentinus</taxon>
    </lineage>
</organism>
<proteinExistence type="predicted"/>
<evidence type="ECO:0000256" key="1">
    <source>
        <dbReference type="SAM" id="MobiDB-lite"/>
    </source>
</evidence>
<dbReference type="PROSITE" id="PS00018">
    <property type="entry name" value="EF_HAND_1"/>
    <property type="match status" value="1"/>
</dbReference>
<dbReference type="InterPro" id="IPR018247">
    <property type="entry name" value="EF_Hand_1_Ca_BS"/>
</dbReference>
<reference evidence="2" key="1">
    <citation type="journal article" date="2018" name="Genome Biol. Evol.">
        <title>Genomics and development of Lentinus tigrinus, a white-rot wood-decaying mushroom with dimorphic fruiting bodies.</title>
        <authorList>
            <person name="Wu B."/>
            <person name="Xu Z."/>
            <person name="Knudson A."/>
            <person name="Carlson A."/>
            <person name="Chen N."/>
            <person name="Kovaka S."/>
            <person name="LaButti K."/>
            <person name="Lipzen A."/>
            <person name="Pennachio C."/>
            <person name="Riley R."/>
            <person name="Schakwitz W."/>
            <person name="Umezawa K."/>
            <person name="Ohm R.A."/>
            <person name="Grigoriev I.V."/>
            <person name="Nagy L.G."/>
            <person name="Gibbons J."/>
            <person name="Hibbett D."/>
        </authorList>
    </citation>
    <scope>NUCLEOTIDE SEQUENCE [LARGE SCALE GENOMIC DNA]</scope>
    <source>
        <strain evidence="2">ALCF2SS1-6</strain>
    </source>
</reference>
<dbReference type="EMBL" id="ML122270">
    <property type="protein sequence ID" value="RPD59328.1"/>
    <property type="molecule type" value="Genomic_DNA"/>
</dbReference>
<dbReference type="STRING" id="1328759.A0A5C2S7N8"/>